<dbReference type="InterPro" id="IPR010982">
    <property type="entry name" value="Lambda_DNA-bd_dom_sf"/>
</dbReference>
<dbReference type="GO" id="GO:0003677">
    <property type="term" value="F:DNA binding"/>
    <property type="evidence" value="ECO:0007669"/>
    <property type="project" value="InterPro"/>
</dbReference>
<comment type="caution">
    <text evidence="2">The sequence shown here is derived from an EMBL/GenBank/DDBJ whole genome shotgun (WGS) entry which is preliminary data.</text>
</comment>
<proteinExistence type="predicted"/>
<feature type="domain" description="HTH cro/C1-type" evidence="1">
    <location>
        <begin position="19"/>
        <end position="74"/>
    </location>
</feature>
<organism evidence="2 3">
    <name type="scientific">Nonomuraea jabiensis</name>
    <dbReference type="NCBI Taxonomy" id="882448"/>
    <lineage>
        <taxon>Bacteria</taxon>
        <taxon>Bacillati</taxon>
        <taxon>Actinomycetota</taxon>
        <taxon>Actinomycetes</taxon>
        <taxon>Streptosporangiales</taxon>
        <taxon>Streptosporangiaceae</taxon>
        <taxon>Nonomuraea</taxon>
    </lineage>
</organism>
<dbReference type="CDD" id="cd00093">
    <property type="entry name" value="HTH_XRE"/>
    <property type="match status" value="1"/>
</dbReference>
<name>A0A7W9L8C5_9ACTN</name>
<dbReference type="AlphaFoldDB" id="A0A7W9L8C5"/>
<gene>
    <name evidence="2" type="ORF">HD596_001172</name>
</gene>
<dbReference type="Proteomes" id="UP000579153">
    <property type="component" value="Unassembled WGS sequence"/>
</dbReference>
<dbReference type="InterPro" id="IPR043917">
    <property type="entry name" value="DUF5753"/>
</dbReference>
<dbReference type="Pfam" id="PF13560">
    <property type="entry name" value="HTH_31"/>
    <property type="match status" value="1"/>
</dbReference>
<keyword evidence="3" id="KW-1185">Reference proteome</keyword>
<evidence type="ECO:0000313" key="2">
    <source>
        <dbReference type="EMBL" id="MBB5774416.1"/>
    </source>
</evidence>
<evidence type="ECO:0000313" key="3">
    <source>
        <dbReference type="Proteomes" id="UP000579153"/>
    </source>
</evidence>
<protein>
    <submittedName>
        <fullName evidence="2">Transcriptional regulator with XRE-family HTH domain</fullName>
    </submittedName>
</protein>
<dbReference type="Gene3D" id="1.10.260.40">
    <property type="entry name" value="lambda repressor-like DNA-binding domains"/>
    <property type="match status" value="1"/>
</dbReference>
<dbReference type="InterPro" id="IPR001387">
    <property type="entry name" value="Cro/C1-type_HTH"/>
</dbReference>
<dbReference type="PROSITE" id="PS50943">
    <property type="entry name" value="HTH_CROC1"/>
    <property type="match status" value="1"/>
</dbReference>
<accession>A0A7W9L8C5</accession>
<dbReference type="SMART" id="SM00530">
    <property type="entry name" value="HTH_XRE"/>
    <property type="match status" value="1"/>
</dbReference>
<dbReference type="EMBL" id="JACHMB010000001">
    <property type="protein sequence ID" value="MBB5774416.1"/>
    <property type="molecule type" value="Genomic_DNA"/>
</dbReference>
<evidence type="ECO:0000259" key="1">
    <source>
        <dbReference type="PROSITE" id="PS50943"/>
    </source>
</evidence>
<dbReference type="SUPFAM" id="SSF47413">
    <property type="entry name" value="lambda repressor-like DNA-binding domains"/>
    <property type="match status" value="1"/>
</dbReference>
<dbReference type="Pfam" id="PF19054">
    <property type="entry name" value="DUF5753"/>
    <property type="match status" value="1"/>
</dbReference>
<sequence length="278" mass="31412">MANDLDPRMSPAERFGRELARCRKGQGLSQRRLADRLRCSPSLVGHIETGSRNPQLDFAQACDEFFDLPDKEYFVRLYRRIHQSPSGPGWYVRWLEEIEPNAVTLRTWDLLLIPGLLQTEDYARAVFRGHLASTESEVEEQVAARMQRQLILTRDNPPALWVLIDEWGLRRSIGGAQVMADQLTRLATLAIRHNVTVQIVPADNPCTDGLMSGFVIAELSDAPTTVSVDSAGKGEVSAEHELVALIWGRYDRLRAEAYRPGESLEMIKEAAEQWSRKT</sequence>
<dbReference type="RefSeq" id="WP_185068270.1">
    <property type="nucleotide sequence ID" value="NZ_JACHMB010000001.1"/>
</dbReference>
<reference evidence="2 3" key="1">
    <citation type="submission" date="2020-08" db="EMBL/GenBank/DDBJ databases">
        <title>Sequencing the genomes of 1000 actinobacteria strains.</title>
        <authorList>
            <person name="Klenk H.-P."/>
        </authorList>
    </citation>
    <scope>NUCLEOTIDE SEQUENCE [LARGE SCALE GENOMIC DNA]</scope>
    <source>
        <strain evidence="2 3">DSM 45507</strain>
    </source>
</reference>